<reference evidence="10" key="1">
    <citation type="submission" date="2022-06" db="EMBL/GenBank/DDBJ databases">
        <title>Amycolatopsis iheyaensis sp. nov., a new species of the genus Amycolatopsis isolated from soil in Iheya island, Japan.</title>
        <authorList>
            <person name="Ngamcharungchit C."/>
            <person name="Kanto H."/>
            <person name="Take A."/>
            <person name="Intra B."/>
            <person name="Matsumoto A."/>
            <person name="Panbangred W."/>
            <person name="Inahashi Y."/>
        </authorList>
    </citation>
    <scope>NUCLEOTIDE SEQUENCE</scope>
    <source>
        <strain evidence="10">OK19-0408</strain>
    </source>
</reference>
<dbReference type="GO" id="GO:0008422">
    <property type="term" value="F:beta-glucosidase activity"/>
    <property type="evidence" value="ECO:0007669"/>
    <property type="project" value="UniProtKB-EC"/>
</dbReference>
<dbReference type="Gene3D" id="2.60.40.10">
    <property type="entry name" value="Immunoglobulins"/>
    <property type="match status" value="1"/>
</dbReference>
<comment type="function">
    <text evidence="7">Catalyzes the hydrolysis of a non-reducing terminal alpha-L-arabinopyranosidic linkage in ginsenoside Rb2 (alpha-L-arabinopyranosyl-(1-&gt;6)-alpha-D-glucopyranosyl) to release alpha-D-glucopyranosyl (Rd). It is not able to hydrolyze alpha-L-arabinofuranosyl-(1-&gt;6)-alpha-D-glucopyranosyl (Rc).</text>
</comment>
<dbReference type="Pfam" id="PF14310">
    <property type="entry name" value="Fn3-like"/>
    <property type="match status" value="1"/>
</dbReference>
<gene>
    <name evidence="10" type="ORF">M8542_32220</name>
</gene>
<keyword evidence="6" id="KW-0326">Glycosidase</keyword>
<dbReference type="PROSITE" id="PS51318">
    <property type="entry name" value="TAT"/>
    <property type="match status" value="1"/>
</dbReference>
<dbReference type="EMBL" id="JAMXQV010000019">
    <property type="protein sequence ID" value="MCR6487503.1"/>
    <property type="molecule type" value="Genomic_DNA"/>
</dbReference>
<protein>
    <recommendedName>
        <fullName evidence="8">Exo-alpha-(1-&gt;6)-L-arabinopyranosidase</fullName>
        <ecNumber evidence="3">3.2.1.21</ecNumber>
    </recommendedName>
</protein>
<dbReference type="PRINTS" id="PR00133">
    <property type="entry name" value="GLHYDRLASE3"/>
</dbReference>
<dbReference type="Proteomes" id="UP001144096">
    <property type="component" value="Unassembled WGS sequence"/>
</dbReference>
<dbReference type="FunFam" id="3.20.20.300:FF:000005">
    <property type="entry name" value="Periplasmic beta-glucosidase"/>
    <property type="match status" value="1"/>
</dbReference>
<keyword evidence="5 10" id="KW-0378">Hydrolase</keyword>
<dbReference type="SUPFAM" id="SSF51445">
    <property type="entry name" value="(Trans)glycosidases"/>
    <property type="match status" value="1"/>
</dbReference>
<dbReference type="FunFam" id="2.60.40.10:FF:000495">
    <property type="entry name" value="Periplasmic beta-glucosidase"/>
    <property type="match status" value="1"/>
</dbReference>
<keyword evidence="11" id="KW-1185">Reference proteome</keyword>
<evidence type="ECO:0000256" key="2">
    <source>
        <dbReference type="ARBA" id="ARBA00005336"/>
    </source>
</evidence>
<evidence type="ECO:0000256" key="6">
    <source>
        <dbReference type="ARBA" id="ARBA00023295"/>
    </source>
</evidence>
<dbReference type="Gene3D" id="3.40.50.1700">
    <property type="entry name" value="Glycoside hydrolase family 3 C-terminal domain"/>
    <property type="match status" value="1"/>
</dbReference>
<dbReference type="InterPro" id="IPR036962">
    <property type="entry name" value="Glyco_hydro_3_N_sf"/>
</dbReference>
<evidence type="ECO:0000256" key="5">
    <source>
        <dbReference type="ARBA" id="ARBA00022801"/>
    </source>
</evidence>
<dbReference type="InterPro" id="IPR006311">
    <property type="entry name" value="TAT_signal"/>
</dbReference>
<name>A0A9X2NHT7_9PSEU</name>
<dbReference type="Gene3D" id="3.20.20.300">
    <property type="entry name" value="Glycoside hydrolase, family 3, N-terminal domain"/>
    <property type="match status" value="1"/>
</dbReference>
<dbReference type="InterPro" id="IPR036881">
    <property type="entry name" value="Glyco_hydro_3_C_sf"/>
</dbReference>
<dbReference type="EC" id="3.2.1.21" evidence="3"/>
<sequence>MEQPEGQETGQATADGVNRRSLLTGVGGFLAAGGAATLLASPAAADPAAQVERNPRVEDLLRKMTLAEKLGQLQLVGTEDLARTALATGQLGGVFSVVGAAKLNALQKIAVEKTRLRIPLVFGLDVIHGYTTNFPIPLAQGASFDPGVPAADATVSAKEARRSGIHWTYAPMMDVTHEPRWGRIAEGNGEDPYLTSRMAVAKVRGYQGDNIASPDRLAACAKHFVAYGGAEGGRDYNTVDVSLQRLHNHYLPPFKASVEAGVATVMASFNTISGVPAHGNGYVLHDVLKGAYGFRGFVVSDYTGVEELINHGLAGDGADAAAAALPAGVDMEMVSTNYVEYGEQLLNQRRITRDQIDDAVRRILLVKVKLGLFEHPYVDEAGEVKAPSPAALAASRQAAGRCMVLLKNEGPVLPLAKAVGSVAVVGPLGNATYDLNGTWAGLGAGAGTTPPVTVVDGIKAAAPGAQVTYTAGCSVDGTDTSGFAAAQQAARAADVTVVVVGETAAMSGEAAARSNIDLPGVQQQLVAAIKDTGKPFVVVLVNGRPLTIPYLHDNAPAILEAWAPGVQGGHAVADVLFGVVNPGGKLPVSFPRAVGQIPIYYNHENTGRPADPDNKYTSKYLDLETGPLYEFGHGLSYTSFRVDGLRLSGTRMSARGGRIQVSVQVSNTGGRAGDEVVQLYLRDPVASIVQPVRRLRGFQRVGLAAGESKPVTFTLTPDDVGFYDNGAKFRVEPGKIEVYVGTSSAATLTASFTVT</sequence>
<dbReference type="SMART" id="SM01217">
    <property type="entry name" value="Fn3_like"/>
    <property type="match status" value="1"/>
</dbReference>
<dbReference type="InterPro" id="IPR051915">
    <property type="entry name" value="Cellulose_Degrad_GH3"/>
</dbReference>
<evidence type="ECO:0000256" key="7">
    <source>
        <dbReference type="ARBA" id="ARBA00058905"/>
    </source>
</evidence>
<keyword evidence="4" id="KW-0732">Signal</keyword>
<dbReference type="InterPro" id="IPR002772">
    <property type="entry name" value="Glyco_hydro_3_C"/>
</dbReference>
<feature type="domain" description="Fibronectin type III-like" evidence="9">
    <location>
        <begin position="675"/>
        <end position="744"/>
    </location>
</feature>
<comment type="caution">
    <text evidence="10">The sequence shown here is derived from an EMBL/GenBank/DDBJ whole genome shotgun (WGS) entry which is preliminary data.</text>
</comment>
<comment type="similarity">
    <text evidence="2">Belongs to the glycosyl hydrolase 3 family.</text>
</comment>
<evidence type="ECO:0000313" key="10">
    <source>
        <dbReference type="EMBL" id="MCR6487503.1"/>
    </source>
</evidence>
<accession>A0A9X2NHT7</accession>
<dbReference type="PANTHER" id="PTHR30620:SF16">
    <property type="entry name" value="LYSOSOMAL BETA GLUCOSIDASE"/>
    <property type="match status" value="1"/>
</dbReference>
<dbReference type="InterPro" id="IPR001764">
    <property type="entry name" value="Glyco_hydro_3_N"/>
</dbReference>
<evidence type="ECO:0000256" key="8">
    <source>
        <dbReference type="ARBA" id="ARBA00074219"/>
    </source>
</evidence>
<dbReference type="RefSeq" id="WP_257924067.1">
    <property type="nucleotide sequence ID" value="NZ_JAMXQV010000019.1"/>
</dbReference>
<organism evidence="10 11">
    <name type="scientific">Amycolatopsis iheyensis</name>
    <dbReference type="NCBI Taxonomy" id="2945988"/>
    <lineage>
        <taxon>Bacteria</taxon>
        <taxon>Bacillati</taxon>
        <taxon>Actinomycetota</taxon>
        <taxon>Actinomycetes</taxon>
        <taxon>Pseudonocardiales</taxon>
        <taxon>Pseudonocardiaceae</taxon>
        <taxon>Amycolatopsis</taxon>
    </lineage>
</organism>
<dbReference type="AlphaFoldDB" id="A0A9X2NHT7"/>
<dbReference type="SUPFAM" id="SSF52279">
    <property type="entry name" value="Beta-D-glucan exohydrolase, C-terminal domain"/>
    <property type="match status" value="1"/>
</dbReference>
<dbReference type="PANTHER" id="PTHR30620">
    <property type="entry name" value="PERIPLASMIC BETA-GLUCOSIDASE-RELATED"/>
    <property type="match status" value="1"/>
</dbReference>
<evidence type="ECO:0000259" key="9">
    <source>
        <dbReference type="SMART" id="SM01217"/>
    </source>
</evidence>
<evidence type="ECO:0000256" key="3">
    <source>
        <dbReference type="ARBA" id="ARBA00012744"/>
    </source>
</evidence>
<dbReference type="InterPro" id="IPR017853">
    <property type="entry name" value="GH"/>
</dbReference>
<evidence type="ECO:0000256" key="1">
    <source>
        <dbReference type="ARBA" id="ARBA00000448"/>
    </source>
</evidence>
<evidence type="ECO:0000256" key="4">
    <source>
        <dbReference type="ARBA" id="ARBA00022729"/>
    </source>
</evidence>
<comment type="catalytic activity">
    <reaction evidence="1">
        <text>Hydrolysis of terminal, non-reducing beta-D-glucosyl residues with release of beta-D-glucose.</text>
        <dbReference type="EC" id="3.2.1.21"/>
    </reaction>
</comment>
<dbReference type="InterPro" id="IPR026891">
    <property type="entry name" value="Fn3-like"/>
</dbReference>
<dbReference type="Pfam" id="PF00933">
    <property type="entry name" value="Glyco_hydro_3"/>
    <property type="match status" value="1"/>
</dbReference>
<dbReference type="GO" id="GO:0009251">
    <property type="term" value="P:glucan catabolic process"/>
    <property type="evidence" value="ECO:0007669"/>
    <property type="project" value="TreeGrafter"/>
</dbReference>
<evidence type="ECO:0000313" key="11">
    <source>
        <dbReference type="Proteomes" id="UP001144096"/>
    </source>
</evidence>
<dbReference type="InterPro" id="IPR013783">
    <property type="entry name" value="Ig-like_fold"/>
</dbReference>
<dbReference type="FunFam" id="3.40.50.1700:FF:000009">
    <property type="entry name" value="Periplasmic beta-glucosidase"/>
    <property type="match status" value="1"/>
</dbReference>
<dbReference type="Pfam" id="PF01915">
    <property type="entry name" value="Glyco_hydro_3_C"/>
    <property type="match status" value="1"/>
</dbReference>
<proteinExistence type="inferred from homology"/>